<keyword evidence="3" id="KW-1185">Reference proteome</keyword>
<dbReference type="InterPro" id="IPR002110">
    <property type="entry name" value="Ankyrin_rpt"/>
</dbReference>
<dbReference type="InterPro" id="IPR036770">
    <property type="entry name" value="Ankyrin_rpt-contain_sf"/>
</dbReference>
<name>A0A178DDK5_9EURO</name>
<dbReference type="SMART" id="SM00248">
    <property type="entry name" value="ANK"/>
    <property type="match status" value="3"/>
</dbReference>
<feature type="compositionally biased region" description="Polar residues" evidence="1">
    <location>
        <begin position="570"/>
        <end position="579"/>
    </location>
</feature>
<dbReference type="Proteomes" id="UP000185904">
    <property type="component" value="Unassembled WGS sequence"/>
</dbReference>
<dbReference type="EMBL" id="LVCJ01000006">
    <property type="protein sequence ID" value="OAL39155.1"/>
    <property type="molecule type" value="Genomic_DNA"/>
</dbReference>
<feature type="region of interest" description="Disordered" evidence="1">
    <location>
        <begin position="461"/>
        <end position="494"/>
    </location>
</feature>
<accession>A0A178DDK5</accession>
<protein>
    <submittedName>
        <fullName evidence="2">Uncharacterized protein</fullName>
    </submittedName>
</protein>
<dbReference type="RefSeq" id="XP_022504167.1">
    <property type="nucleotide sequence ID" value="XM_022639779.1"/>
</dbReference>
<organism evidence="2 3">
    <name type="scientific">Fonsecaea nubica</name>
    <dbReference type="NCBI Taxonomy" id="856822"/>
    <lineage>
        <taxon>Eukaryota</taxon>
        <taxon>Fungi</taxon>
        <taxon>Dikarya</taxon>
        <taxon>Ascomycota</taxon>
        <taxon>Pezizomycotina</taxon>
        <taxon>Eurotiomycetes</taxon>
        <taxon>Chaetothyriomycetidae</taxon>
        <taxon>Chaetothyriales</taxon>
        <taxon>Herpotrichiellaceae</taxon>
        <taxon>Fonsecaea</taxon>
    </lineage>
</organism>
<dbReference type="AlphaFoldDB" id="A0A178DDK5"/>
<proteinExistence type="predicted"/>
<sequence>MPETEKASRREQSKQLVAERGDSLVMATSRLRGENFLHFLASSQEDNRSPSTRLAVQKLVARMLLHPGGMNLLVERDGESNTPLHTAIQRSNHDFLCAVSGEPRLPLTVKNVRQTIEKGKATWVAIWMRNTFLHDALYSRSLLADNKLLLAIISLAPDDMLLAQDIHGRTPLHLAVEYSKCTPGRLEIVRELISRRRSVLQKKDFTGHSPHQYHVLSIQASHSGSKALDTRAAEPDFKLIKDELKLESLRDMSCDAAYRCLYIPNEKNQELWFDYMPAPSTDMTFAQFESHWNKLYFETTLKYVSIANIKFKPDKDDDRVVSKGRNDATRILGWLQSKCVKRILHVIVDDMKPNYRSYDAIGRALARADVEILDWRRPDLCPSTIFKIGKNLKELYLYWGGNNAILRAWSEAEGLPMLARYGKLSKIFIFSPEDSPDLSSNIAEQLKGFDDRLIRNWSQVAEKRRPQSQERSAILDDSATLASGSLRPDSGPLRPYPAGSQVSMKHEVAADREITGPQIIHLAAKTSLKSKPADNDRPAAEMDQHRWMQGMENFMTAFLRSENAQREAQRTTSSRSELP</sequence>
<gene>
    <name evidence="2" type="ORF">AYO20_01473</name>
</gene>
<dbReference type="GeneID" id="34584897"/>
<comment type="caution">
    <text evidence="2">The sequence shown here is derived from an EMBL/GenBank/DDBJ whole genome shotgun (WGS) entry which is preliminary data.</text>
</comment>
<dbReference type="OrthoDB" id="4133763at2759"/>
<feature type="region of interest" description="Disordered" evidence="1">
    <location>
        <begin position="560"/>
        <end position="579"/>
    </location>
</feature>
<dbReference type="SUPFAM" id="SSF48403">
    <property type="entry name" value="Ankyrin repeat"/>
    <property type="match status" value="1"/>
</dbReference>
<dbReference type="Gene3D" id="1.25.40.20">
    <property type="entry name" value="Ankyrin repeat-containing domain"/>
    <property type="match status" value="1"/>
</dbReference>
<evidence type="ECO:0000313" key="3">
    <source>
        <dbReference type="Proteomes" id="UP000185904"/>
    </source>
</evidence>
<dbReference type="Pfam" id="PF00023">
    <property type="entry name" value="Ank"/>
    <property type="match status" value="1"/>
</dbReference>
<evidence type="ECO:0000313" key="2">
    <source>
        <dbReference type="EMBL" id="OAL39155.1"/>
    </source>
</evidence>
<evidence type="ECO:0000256" key="1">
    <source>
        <dbReference type="SAM" id="MobiDB-lite"/>
    </source>
</evidence>
<reference evidence="2 3" key="1">
    <citation type="submission" date="2016-03" db="EMBL/GenBank/DDBJ databases">
        <title>The draft genome sequence of Fonsecaea nubica causative agent of cutaneous subcutaneous infection in human host.</title>
        <authorList>
            <person name="Costa F."/>
            <person name="Sybren D.H."/>
            <person name="Raittz R.T."/>
            <person name="Weiss V.A."/>
            <person name="Leao A.C."/>
            <person name="Gomes R."/>
            <person name="De Souza E.M."/>
            <person name="Pedrosa F.O."/>
            <person name="Steffens M.B."/>
            <person name="Bombassaro A."/>
            <person name="Tadra-Sfeir M.Z."/>
            <person name="Moreno L.F."/>
            <person name="Najafzadeh M.J."/>
            <person name="Felipe M.S."/>
            <person name="Teixeira M."/>
            <person name="Sun J."/>
            <person name="Xi L."/>
            <person name="Castro M.A."/>
            <person name="Vicente V.A."/>
        </authorList>
    </citation>
    <scope>NUCLEOTIDE SEQUENCE [LARGE SCALE GENOMIC DNA]</scope>
    <source>
        <strain evidence="2 3">CBS 269.64</strain>
    </source>
</reference>